<protein>
    <submittedName>
        <fullName evidence="2">Uncharacterized protein</fullName>
    </submittedName>
</protein>
<reference evidence="2 3" key="1">
    <citation type="submission" date="2017-04" db="EMBL/GenBank/DDBJ databases">
        <title>Draft genome sequence of Tuber borchii Vittad., a whitish edible truffle.</title>
        <authorList>
            <consortium name="DOE Joint Genome Institute"/>
            <person name="Murat C."/>
            <person name="Kuo A."/>
            <person name="Barry K.W."/>
            <person name="Clum A."/>
            <person name="Dockter R.B."/>
            <person name="Fauchery L."/>
            <person name="Iotti M."/>
            <person name="Kohler A."/>
            <person name="Labutti K."/>
            <person name="Lindquist E.A."/>
            <person name="Lipzen A."/>
            <person name="Ohm R.A."/>
            <person name="Wang M."/>
            <person name="Grigoriev I.V."/>
            <person name="Zambonelli A."/>
            <person name="Martin F.M."/>
        </authorList>
    </citation>
    <scope>NUCLEOTIDE SEQUENCE [LARGE SCALE GENOMIC DNA]</scope>
    <source>
        <strain evidence="2 3">Tbo3840</strain>
    </source>
</reference>
<evidence type="ECO:0000313" key="2">
    <source>
        <dbReference type="EMBL" id="PUU73302.1"/>
    </source>
</evidence>
<keyword evidence="3" id="KW-1185">Reference proteome</keyword>
<dbReference type="OrthoDB" id="5507699at2759"/>
<gene>
    <name evidence="2" type="ORF">B9Z19DRAFT_1163656</name>
</gene>
<organism evidence="2 3">
    <name type="scientific">Tuber borchii</name>
    <name type="common">White truffle</name>
    <dbReference type="NCBI Taxonomy" id="42251"/>
    <lineage>
        <taxon>Eukaryota</taxon>
        <taxon>Fungi</taxon>
        <taxon>Dikarya</taxon>
        <taxon>Ascomycota</taxon>
        <taxon>Pezizomycotina</taxon>
        <taxon>Pezizomycetes</taxon>
        <taxon>Pezizales</taxon>
        <taxon>Tuberaceae</taxon>
        <taxon>Tuber</taxon>
    </lineage>
</organism>
<evidence type="ECO:0000256" key="1">
    <source>
        <dbReference type="SAM" id="MobiDB-lite"/>
    </source>
</evidence>
<dbReference type="Proteomes" id="UP000244722">
    <property type="component" value="Unassembled WGS sequence"/>
</dbReference>
<feature type="region of interest" description="Disordered" evidence="1">
    <location>
        <begin position="77"/>
        <end position="108"/>
    </location>
</feature>
<dbReference type="AlphaFoldDB" id="A0A2T6ZCT7"/>
<sequence length="108" mass="11741">MTLFEVATNLKRRIRSSDLHPHGSLVENWPPLPGTLNQISNQITNDTRVPLDLEYADTILSDNALARSGGVFRMLPESRPISTPEGGHIRAATGESLTSGGCMKLQSD</sequence>
<comment type="caution">
    <text evidence="2">The sequence shown here is derived from an EMBL/GenBank/DDBJ whole genome shotgun (WGS) entry which is preliminary data.</text>
</comment>
<name>A0A2T6ZCT7_TUBBO</name>
<accession>A0A2T6ZCT7</accession>
<dbReference type="EMBL" id="NESQ01000390">
    <property type="protein sequence ID" value="PUU73302.1"/>
    <property type="molecule type" value="Genomic_DNA"/>
</dbReference>
<proteinExistence type="predicted"/>
<evidence type="ECO:0000313" key="3">
    <source>
        <dbReference type="Proteomes" id="UP000244722"/>
    </source>
</evidence>